<dbReference type="InterPro" id="IPR016137">
    <property type="entry name" value="RGS"/>
</dbReference>
<protein>
    <recommendedName>
        <fullName evidence="1">RGS domain-containing protein</fullName>
    </recommendedName>
</protein>
<organism evidence="2 3">
    <name type="scientific">Periconia macrospinosa</name>
    <dbReference type="NCBI Taxonomy" id="97972"/>
    <lineage>
        <taxon>Eukaryota</taxon>
        <taxon>Fungi</taxon>
        <taxon>Dikarya</taxon>
        <taxon>Ascomycota</taxon>
        <taxon>Pezizomycotina</taxon>
        <taxon>Dothideomycetes</taxon>
        <taxon>Pleosporomycetidae</taxon>
        <taxon>Pleosporales</taxon>
        <taxon>Massarineae</taxon>
        <taxon>Periconiaceae</taxon>
        <taxon>Periconia</taxon>
    </lineage>
</organism>
<dbReference type="EMBL" id="KZ805583">
    <property type="protein sequence ID" value="PVH93524.1"/>
    <property type="molecule type" value="Genomic_DNA"/>
</dbReference>
<dbReference type="InterPro" id="IPR036305">
    <property type="entry name" value="RGS_sf"/>
</dbReference>
<dbReference type="PROSITE" id="PS50132">
    <property type="entry name" value="RGS"/>
    <property type="match status" value="1"/>
</dbReference>
<feature type="non-terminal residue" evidence="2">
    <location>
        <position position="1"/>
    </location>
</feature>
<dbReference type="AlphaFoldDB" id="A0A2V1D8J5"/>
<reference evidence="2 3" key="1">
    <citation type="journal article" date="2018" name="Sci. Rep.">
        <title>Comparative genomics provides insights into the lifestyle and reveals functional heterogeneity of dark septate endophytic fungi.</title>
        <authorList>
            <person name="Knapp D.G."/>
            <person name="Nemeth J.B."/>
            <person name="Barry K."/>
            <person name="Hainaut M."/>
            <person name="Henrissat B."/>
            <person name="Johnson J."/>
            <person name="Kuo A."/>
            <person name="Lim J.H.P."/>
            <person name="Lipzen A."/>
            <person name="Nolan M."/>
            <person name="Ohm R.A."/>
            <person name="Tamas L."/>
            <person name="Grigoriev I.V."/>
            <person name="Spatafora J.W."/>
            <person name="Nagy L.G."/>
            <person name="Kovacs G.M."/>
        </authorList>
    </citation>
    <scope>NUCLEOTIDE SEQUENCE [LARGE SCALE GENOMIC DNA]</scope>
    <source>
        <strain evidence="2 3">DSE2036</strain>
    </source>
</reference>
<name>A0A2V1D8J5_9PLEO</name>
<keyword evidence="3" id="KW-1185">Reference proteome</keyword>
<dbReference type="OrthoDB" id="3784369at2759"/>
<evidence type="ECO:0000313" key="2">
    <source>
        <dbReference type="EMBL" id="PVH93524.1"/>
    </source>
</evidence>
<dbReference type="Gene3D" id="1.10.167.10">
    <property type="entry name" value="Regulator of G-protein Signalling 4, domain 2"/>
    <property type="match status" value="1"/>
</dbReference>
<dbReference type="Proteomes" id="UP000244855">
    <property type="component" value="Unassembled WGS sequence"/>
</dbReference>
<dbReference type="STRING" id="97972.A0A2V1D8J5"/>
<proteinExistence type="predicted"/>
<evidence type="ECO:0000259" key="1">
    <source>
        <dbReference type="PROSITE" id="PS50132"/>
    </source>
</evidence>
<feature type="domain" description="RGS" evidence="1">
    <location>
        <begin position="1"/>
        <end position="74"/>
    </location>
</feature>
<dbReference type="SUPFAM" id="SSF48097">
    <property type="entry name" value="Regulator of G-protein signaling, RGS"/>
    <property type="match status" value="1"/>
</dbReference>
<dbReference type="Pfam" id="PF00615">
    <property type="entry name" value="RGS"/>
    <property type="match status" value="1"/>
</dbReference>
<dbReference type="InterPro" id="IPR044926">
    <property type="entry name" value="RGS_subdomain_2"/>
</dbReference>
<gene>
    <name evidence="2" type="ORF">DM02DRAFT_541370</name>
</gene>
<accession>A0A2V1D8J5</accession>
<sequence>LYYAFIAHSAPWEVNIDQSLRSLLATLLKHVIEKPNELNKSLDEVVSLLRQARSVVFELMASDSVPKFVNHPAYAVSFRRCAAS</sequence>
<evidence type="ECO:0000313" key="3">
    <source>
        <dbReference type="Proteomes" id="UP000244855"/>
    </source>
</evidence>